<dbReference type="PRINTS" id="PR01035">
    <property type="entry name" value="TCRTETA"/>
</dbReference>
<evidence type="ECO:0008006" key="8">
    <source>
        <dbReference type="Google" id="ProtNLM"/>
    </source>
</evidence>
<gene>
    <name evidence="6" type="ORF">CYMTET_34432</name>
</gene>
<dbReference type="SUPFAM" id="SSF103473">
    <property type="entry name" value="MFS general substrate transporter"/>
    <property type="match status" value="1"/>
</dbReference>
<dbReference type="InterPro" id="IPR001958">
    <property type="entry name" value="Tet-R_TetA/multi-R_MdtG-like"/>
</dbReference>
<evidence type="ECO:0000256" key="2">
    <source>
        <dbReference type="ARBA" id="ARBA00022692"/>
    </source>
</evidence>
<dbReference type="GO" id="GO:0022857">
    <property type="term" value="F:transmembrane transporter activity"/>
    <property type="evidence" value="ECO:0007669"/>
    <property type="project" value="InterPro"/>
</dbReference>
<evidence type="ECO:0000313" key="6">
    <source>
        <dbReference type="EMBL" id="KAK3256431.1"/>
    </source>
</evidence>
<feature type="transmembrane region" description="Helical" evidence="5">
    <location>
        <begin position="54"/>
        <end position="75"/>
    </location>
</feature>
<dbReference type="GO" id="GO:0005635">
    <property type="term" value="C:nuclear envelope"/>
    <property type="evidence" value="ECO:0007669"/>
    <property type="project" value="TreeGrafter"/>
</dbReference>
<dbReference type="PANTHER" id="PTHR24002:SF3">
    <property type="entry name" value="SOLUTE CARRIER FAMILY 22 MEMBER 18"/>
    <property type="match status" value="1"/>
</dbReference>
<evidence type="ECO:0000256" key="1">
    <source>
        <dbReference type="ARBA" id="ARBA00004141"/>
    </source>
</evidence>
<dbReference type="AlphaFoldDB" id="A0AAE0FBP3"/>
<dbReference type="PANTHER" id="PTHR24002">
    <property type="entry name" value="SOLUTE CARRIER FAMILY 22 MEMBER 18"/>
    <property type="match status" value="1"/>
</dbReference>
<keyword evidence="2 5" id="KW-0812">Transmembrane</keyword>
<comment type="subcellular location">
    <subcellularLocation>
        <location evidence="1">Membrane</location>
        <topology evidence="1">Multi-pass membrane protein</topology>
    </subcellularLocation>
</comment>
<feature type="transmembrane region" description="Helical" evidence="5">
    <location>
        <begin position="87"/>
        <end position="110"/>
    </location>
</feature>
<keyword evidence="4 5" id="KW-0472">Membrane</keyword>
<accession>A0AAE0FBP3</accession>
<keyword evidence="3 5" id="KW-1133">Transmembrane helix</keyword>
<dbReference type="Pfam" id="PF07690">
    <property type="entry name" value="MFS_1"/>
    <property type="match status" value="1"/>
</dbReference>
<reference evidence="6 7" key="1">
    <citation type="journal article" date="2015" name="Genome Biol. Evol.">
        <title>Comparative Genomics of a Bacterivorous Green Alga Reveals Evolutionary Causalities and Consequences of Phago-Mixotrophic Mode of Nutrition.</title>
        <authorList>
            <person name="Burns J.A."/>
            <person name="Paasch A."/>
            <person name="Narechania A."/>
            <person name="Kim E."/>
        </authorList>
    </citation>
    <scope>NUCLEOTIDE SEQUENCE [LARGE SCALE GENOMIC DNA]</scope>
    <source>
        <strain evidence="6 7">PLY_AMNH</strain>
    </source>
</reference>
<dbReference type="InterPro" id="IPR011701">
    <property type="entry name" value="MFS"/>
</dbReference>
<dbReference type="InterPro" id="IPR036259">
    <property type="entry name" value="MFS_trans_sf"/>
</dbReference>
<proteinExistence type="predicted"/>
<sequence>MGLIGLFYALSQGVVAKPLIRAAGRDPTKLLLVCIMLLGGIRPFALFTRSISMLYLLYMPMVIALGVMNTAITSACSSMAGGDQLGGLFGVLEAVESLAGMIGPAIGGLLSRGHAQGPIGAVCALYEVAALLVFLYFDKHVSGCKVQGHSTSYGKGE</sequence>
<name>A0AAE0FBP3_9CHLO</name>
<evidence type="ECO:0000256" key="5">
    <source>
        <dbReference type="SAM" id="Phobius"/>
    </source>
</evidence>
<comment type="caution">
    <text evidence="6">The sequence shown here is derived from an EMBL/GenBank/DDBJ whole genome shotgun (WGS) entry which is preliminary data.</text>
</comment>
<feature type="transmembrane region" description="Helical" evidence="5">
    <location>
        <begin position="117"/>
        <end position="137"/>
    </location>
</feature>
<dbReference type="Gene3D" id="1.20.1250.20">
    <property type="entry name" value="MFS general substrate transporter like domains"/>
    <property type="match status" value="1"/>
</dbReference>
<dbReference type="EMBL" id="LGRX02021659">
    <property type="protein sequence ID" value="KAK3256431.1"/>
    <property type="molecule type" value="Genomic_DNA"/>
</dbReference>
<keyword evidence="7" id="KW-1185">Reference proteome</keyword>
<dbReference type="GO" id="GO:0016020">
    <property type="term" value="C:membrane"/>
    <property type="evidence" value="ECO:0007669"/>
    <property type="project" value="UniProtKB-SubCell"/>
</dbReference>
<organism evidence="6 7">
    <name type="scientific">Cymbomonas tetramitiformis</name>
    <dbReference type="NCBI Taxonomy" id="36881"/>
    <lineage>
        <taxon>Eukaryota</taxon>
        <taxon>Viridiplantae</taxon>
        <taxon>Chlorophyta</taxon>
        <taxon>Pyramimonadophyceae</taxon>
        <taxon>Pyramimonadales</taxon>
        <taxon>Pyramimonadaceae</taxon>
        <taxon>Cymbomonas</taxon>
    </lineage>
</organism>
<evidence type="ECO:0000256" key="4">
    <source>
        <dbReference type="ARBA" id="ARBA00023136"/>
    </source>
</evidence>
<protein>
    <recommendedName>
        <fullName evidence="8">Major facilitator superfamily (MFS) profile domain-containing protein</fullName>
    </recommendedName>
</protein>
<evidence type="ECO:0000313" key="7">
    <source>
        <dbReference type="Proteomes" id="UP001190700"/>
    </source>
</evidence>
<evidence type="ECO:0000256" key="3">
    <source>
        <dbReference type="ARBA" id="ARBA00022989"/>
    </source>
</evidence>
<dbReference type="Proteomes" id="UP001190700">
    <property type="component" value="Unassembled WGS sequence"/>
</dbReference>